<evidence type="ECO:0000313" key="6">
    <source>
        <dbReference type="Proteomes" id="UP001523234"/>
    </source>
</evidence>
<sequence length="307" mass="34250">MIYTKVLTIEEGAAGHSVKDLLTAWYVPKHLRGKLRQSRGIEVNGKWVSTAHVLEKGDELKLTFDEEDFEKQGPYPANSKDKVPVVFENEDFLVVNKPAGMKMHAHSVTEEDTLLNYVTADLKKRGVMSLGQPASAYMTHRLDRDTSGLVIIGKNPLVVPIINRLIKEKKVVKKYHALVSGGFTENSGVFDAPIGRDPQDDRLRTVMPIEDGGQSACTTYQVIADYPELQSSLLELTLHTGRMHQLRVHLASSKHAIVGDELYGGAPASRLLLQATELVLPVPFGWYGEQWAWSLDDAFVQEYLKTK</sequence>
<reference evidence="5 6" key="1">
    <citation type="submission" date="2022-06" db="EMBL/GenBank/DDBJ databases">
        <title>Fructobacillus taiwanensis sp. nov., isolated from the honeybee.</title>
        <authorList>
            <person name="Chen Y.-S."/>
            <person name="Wang L.-T."/>
            <person name="Lee Y.-S."/>
            <person name="Chang Y.-C."/>
            <person name="Wu H.-C."/>
            <person name="Liao C.-Y."/>
            <person name="Chen W.-H."/>
            <person name="Deng J.-N."/>
            <person name="Wang Y.-H."/>
        </authorList>
    </citation>
    <scope>NUCLEOTIDE SEQUENCE [LARGE SCALE GENOMIC DNA]</scope>
    <source>
        <strain evidence="5 6">W13</strain>
    </source>
</reference>
<dbReference type="InterPro" id="IPR006145">
    <property type="entry name" value="PsdUridine_synth_RsuA/RluA"/>
</dbReference>
<dbReference type="Proteomes" id="UP001523234">
    <property type="component" value="Unassembled WGS sequence"/>
</dbReference>
<organism evidence="5 6">
    <name type="scientific">Fructobacillus apis</name>
    <dbReference type="NCBI Taxonomy" id="2935017"/>
    <lineage>
        <taxon>Bacteria</taxon>
        <taxon>Bacillati</taxon>
        <taxon>Bacillota</taxon>
        <taxon>Bacilli</taxon>
        <taxon>Lactobacillales</taxon>
        <taxon>Lactobacillaceae</taxon>
        <taxon>Fructobacillus</taxon>
    </lineage>
</organism>
<dbReference type="PANTHER" id="PTHR21600">
    <property type="entry name" value="MITOCHONDRIAL RNA PSEUDOURIDINE SYNTHASE"/>
    <property type="match status" value="1"/>
</dbReference>
<dbReference type="Gene3D" id="3.30.2350.10">
    <property type="entry name" value="Pseudouridine synthase"/>
    <property type="match status" value="1"/>
</dbReference>
<dbReference type="Pfam" id="PF00849">
    <property type="entry name" value="PseudoU_synth_2"/>
    <property type="match status" value="1"/>
</dbReference>
<dbReference type="InterPro" id="IPR020103">
    <property type="entry name" value="PsdUridine_synth_cat_dom_sf"/>
</dbReference>
<dbReference type="SUPFAM" id="SSF55120">
    <property type="entry name" value="Pseudouridine synthase"/>
    <property type="match status" value="1"/>
</dbReference>
<protein>
    <recommendedName>
        <fullName evidence="2">RNA pseudouridylate synthase</fullName>
    </recommendedName>
    <alternativeName>
        <fullName evidence="3">RNA-uridine isomerase</fullName>
    </alternativeName>
</protein>
<dbReference type="PANTHER" id="PTHR21600:SF86">
    <property type="entry name" value="PSEUDOURIDINE SYNTHASE RSUA_RLUA-LIKE DOMAIN-CONTAINING PROTEIN"/>
    <property type="match status" value="1"/>
</dbReference>
<evidence type="ECO:0000256" key="2">
    <source>
        <dbReference type="ARBA" id="ARBA00031870"/>
    </source>
</evidence>
<evidence type="ECO:0000256" key="1">
    <source>
        <dbReference type="ARBA" id="ARBA00000073"/>
    </source>
</evidence>
<dbReference type="RefSeq" id="WP_252443491.1">
    <property type="nucleotide sequence ID" value="NZ_JAMWYK010000005.1"/>
</dbReference>
<feature type="domain" description="Pseudouridine synthase RsuA/RluA-like" evidence="4">
    <location>
        <begin position="91"/>
        <end position="252"/>
    </location>
</feature>
<evidence type="ECO:0000313" key="5">
    <source>
        <dbReference type="EMBL" id="MCO0832379.1"/>
    </source>
</evidence>
<evidence type="ECO:0000259" key="4">
    <source>
        <dbReference type="Pfam" id="PF00849"/>
    </source>
</evidence>
<dbReference type="EMBL" id="JAMWYK010000005">
    <property type="protein sequence ID" value="MCO0832379.1"/>
    <property type="molecule type" value="Genomic_DNA"/>
</dbReference>
<gene>
    <name evidence="5" type="ORF">NFX39_04710</name>
</gene>
<accession>A0ABT0ZQV7</accession>
<proteinExistence type="predicted"/>
<dbReference type="InterPro" id="IPR050188">
    <property type="entry name" value="RluA_PseudoU_synthase"/>
</dbReference>
<evidence type="ECO:0000256" key="3">
    <source>
        <dbReference type="ARBA" id="ARBA00033164"/>
    </source>
</evidence>
<comment type="caution">
    <text evidence="5">The sequence shown here is derived from an EMBL/GenBank/DDBJ whole genome shotgun (WGS) entry which is preliminary data.</text>
</comment>
<dbReference type="CDD" id="cd02869">
    <property type="entry name" value="PseudoU_synth_RluA_like"/>
    <property type="match status" value="1"/>
</dbReference>
<comment type="catalytic activity">
    <reaction evidence="1">
        <text>a uridine in RNA = a pseudouridine in RNA</text>
        <dbReference type="Rhea" id="RHEA:48348"/>
        <dbReference type="Rhea" id="RHEA-COMP:12068"/>
        <dbReference type="Rhea" id="RHEA-COMP:12069"/>
        <dbReference type="ChEBI" id="CHEBI:65314"/>
        <dbReference type="ChEBI" id="CHEBI:65315"/>
    </reaction>
</comment>
<keyword evidence="6" id="KW-1185">Reference proteome</keyword>
<name>A0ABT0ZQV7_9LACO</name>